<keyword evidence="4" id="KW-1185">Reference proteome</keyword>
<proteinExistence type="predicted"/>
<dbReference type="GO" id="GO:0000162">
    <property type="term" value="P:L-tryptophan biosynthetic process"/>
    <property type="evidence" value="ECO:0007669"/>
    <property type="project" value="TreeGrafter"/>
</dbReference>
<dbReference type="OrthoDB" id="9786812at2"/>
<dbReference type="Gene3D" id="3.40.50.880">
    <property type="match status" value="1"/>
</dbReference>
<evidence type="ECO:0000313" key="3">
    <source>
        <dbReference type="EMBL" id="SDZ88256.1"/>
    </source>
</evidence>
<dbReference type="RefSeq" id="WP_091394022.1">
    <property type="nucleotide sequence ID" value="NZ_FNQY01000003.1"/>
</dbReference>
<dbReference type="STRING" id="551991.SAMN05192529_103145"/>
<dbReference type="SUPFAM" id="SSF52317">
    <property type="entry name" value="Class I glutamine amidotransferase-like"/>
    <property type="match status" value="1"/>
</dbReference>
<evidence type="ECO:0000313" key="4">
    <source>
        <dbReference type="Proteomes" id="UP000199041"/>
    </source>
</evidence>
<dbReference type="PRINTS" id="PR00096">
    <property type="entry name" value="GATASE"/>
</dbReference>
<dbReference type="InterPro" id="IPR050472">
    <property type="entry name" value="Anth_synth/Amidotransfase"/>
</dbReference>
<dbReference type="GO" id="GO:0005829">
    <property type="term" value="C:cytosol"/>
    <property type="evidence" value="ECO:0007669"/>
    <property type="project" value="TreeGrafter"/>
</dbReference>
<dbReference type="InterPro" id="IPR006221">
    <property type="entry name" value="TrpG/PapA_dom"/>
</dbReference>
<gene>
    <name evidence="3" type="ORF">SAMN05192529_103145</name>
</gene>
<organism evidence="3 4">
    <name type="scientific">Arachidicoccus rhizosphaerae</name>
    <dbReference type="NCBI Taxonomy" id="551991"/>
    <lineage>
        <taxon>Bacteria</taxon>
        <taxon>Pseudomonadati</taxon>
        <taxon>Bacteroidota</taxon>
        <taxon>Chitinophagia</taxon>
        <taxon>Chitinophagales</taxon>
        <taxon>Chitinophagaceae</taxon>
        <taxon>Arachidicoccus</taxon>
    </lineage>
</organism>
<dbReference type="PROSITE" id="PS51273">
    <property type="entry name" value="GATASE_TYPE_1"/>
    <property type="match status" value="1"/>
</dbReference>
<name>A0A1H3WM87_9BACT</name>
<dbReference type="InterPro" id="IPR029062">
    <property type="entry name" value="Class_I_gatase-like"/>
</dbReference>
<dbReference type="InterPro" id="IPR017926">
    <property type="entry name" value="GATASE"/>
</dbReference>
<dbReference type="CDD" id="cd01743">
    <property type="entry name" value="GATase1_Anthranilate_Synthase"/>
    <property type="match status" value="1"/>
</dbReference>
<dbReference type="GO" id="GO:0004049">
    <property type="term" value="F:anthranilate synthase activity"/>
    <property type="evidence" value="ECO:0007669"/>
    <property type="project" value="TreeGrafter"/>
</dbReference>
<accession>A0A1H3WM87</accession>
<dbReference type="PANTHER" id="PTHR43418:SF4">
    <property type="entry name" value="MULTIFUNCTIONAL TRYPTOPHAN BIOSYNTHESIS PROTEIN"/>
    <property type="match status" value="1"/>
</dbReference>
<dbReference type="EMBL" id="FNQY01000003">
    <property type="protein sequence ID" value="SDZ88256.1"/>
    <property type="molecule type" value="Genomic_DNA"/>
</dbReference>
<evidence type="ECO:0000256" key="1">
    <source>
        <dbReference type="ARBA" id="ARBA00022962"/>
    </source>
</evidence>
<dbReference type="Pfam" id="PF00117">
    <property type="entry name" value="GATase"/>
    <property type="match status" value="1"/>
</dbReference>
<keyword evidence="1" id="KW-0315">Glutamine amidotransferase</keyword>
<reference evidence="3 4" key="1">
    <citation type="submission" date="2016-10" db="EMBL/GenBank/DDBJ databases">
        <authorList>
            <person name="de Groot N.N."/>
        </authorList>
    </citation>
    <scope>NUCLEOTIDE SEQUENCE [LARGE SCALE GENOMIC DNA]</scope>
    <source>
        <strain evidence="3 4">Vu-144</strain>
    </source>
</reference>
<dbReference type="AlphaFoldDB" id="A0A1H3WM87"/>
<protein>
    <submittedName>
        <fullName evidence="3">Anthranilate synthase, component II</fullName>
    </submittedName>
</protein>
<dbReference type="PRINTS" id="PR00099">
    <property type="entry name" value="CPSGATASE"/>
</dbReference>
<dbReference type="PANTHER" id="PTHR43418">
    <property type="entry name" value="MULTIFUNCTIONAL TRYPTOPHAN BIOSYNTHESIS PROTEIN-RELATED"/>
    <property type="match status" value="1"/>
</dbReference>
<dbReference type="NCBIfam" id="TIGR00566">
    <property type="entry name" value="trpG_papA"/>
    <property type="match status" value="1"/>
</dbReference>
<feature type="domain" description="Glutamine amidotransferase" evidence="2">
    <location>
        <begin position="4"/>
        <end position="188"/>
    </location>
</feature>
<sequence>MKLLVLDNYDSFTFNLVQIVRQITGNAVDVFRNDKISLEAVSHYDKILLSPGPGLPEESGVLLDLIRNYAASKSILGVCLGEQAIGEVFGAKLENLSHVFHGVSSDCTLTDVQSPLFKGLPSTFTVGRYHSWVVSKEGFPFDQLEITAEEENGYIMGLQHKTYDVQGVQFHPESVLTPEGRKIMENWLAR</sequence>
<dbReference type="PRINTS" id="PR00097">
    <property type="entry name" value="ANTSNTHASEII"/>
</dbReference>
<dbReference type="Proteomes" id="UP000199041">
    <property type="component" value="Unassembled WGS sequence"/>
</dbReference>
<dbReference type="FunFam" id="3.40.50.880:FF:000003">
    <property type="entry name" value="Anthranilate synthase component II"/>
    <property type="match status" value="1"/>
</dbReference>
<evidence type="ECO:0000259" key="2">
    <source>
        <dbReference type="Pfam" id="PF00117"/>
    </source>
</evidence>